<dbReference type="Proteomes" id="UP000294599">
    <property type="component" value="Unassembled WGS sequence"/>
</dbReference>
<dbReference type="PANTHER" id="PTHR38693">
    <property type="entry name" value="UBIQUINONE BIOSYNTHESIS PROTEIN UBIJ"/>
    <property type="match status" value="1"/>
</dbReference>
<keyword evidence="1" id="KW-0831">Ubiquinone biosynthesis</keyword>
<evidence type="ECO:0000313" key="3">
    <source>
        <dbReference type="EMBL" id="TCT00343.1"/>
    </source>
</evidence>
<dbReference type="PANTHER" id="PTHR38693:SF1">
    <property type="entry name" value="UBIQUINONE BIOSYNTHESIS ACCESSORY FACTOR UBIJ"/>
    <property type="match status" value="1"/>
</dbReference>
<evidence type="ECO:0000313" key="4">
    <source>
        <dbReference type="Proteomes" id="UP000294599"/>
    </source>
</evidence>
<dbReference type="GO" id="GO:0005737">
    <property type="term" value="C:cytoplasm"/>
    <property type="evidence" value="ECO:0007669"/>
    <property type="project" value="UniProtKB-SubCell"/>
</dbReference>
<dbReference type="GO" id="GO:0006744">
    <property type="term" value="P:ubiquinone biosynthetic process"/>
    <property type="evidence" value="ECO:0007669"/>
    <property type="project" value="UniProtKB-UniRule"/>
</dbReference>
<keyword evidence="1" id="KW-0963">Cytoplasm</keyword>
<feature type="domain" description="SCP2" evidence="2">
    <location>
        <begin position="26"/>
        <end position="122"/>
    </location>
</feature>
<comment type="function">
    <text evidence="1">Required for ubiquinone (coenzyme Q) biosynthesis. Binds hydrophobic ubiquinone biosynthetic intermediates via its SCP2 domain and is essential for the stability of the Ubi complex. May constitute a docking platform where Ubi enzymes assemble and access their SCP2-bound polyprenyl substrates.</text>
</comment>
<dbReference type="AlphaFoldDB" id="A0A4S3KXT2"/>
<dbReference type="InterPro" id="IPR038989">
    <property type="entry name" value="UbiJ"/>
</dbReference>
<dbReference type="HAMAP" id="MF_02215">
    <property type="entry name" value="UbiJ"/>
    <property type="match status" value="1"/>
</dbReference>
<dbReference type="UniPathway" id="UPA00232"/>
<proteinExistence type="inferred from homology"/>
<keyword evidence="3" id="KW-0830">Ubiquinone</keyword>
<dbReference type="InterPro" id="IPR003033">
    <property type="entry name" value="SCP2_sterol-bd_dom"/>
</dbReference>
<accession>A0A4S3KXT2</accession>
<evidence type="ECO:0000256" key="1">
    <source>
        <dbReference type="HAMAP-Rule" id="MF_02215"/>
    </source>
</evidence>
<dbReference type="EMBL" id="SMAF01000003">
    <property type="protein sequence ID" value="TCT00343.1"/>
    <property type="molecule type" value="Genomic_DNA"/>
</dbReference>
<keyword evidence="4" id="KW-1185">Reference proteome</keyword>
<sequence>MNEDALNRDVPQRALDALAGVVEAALDRFLRLDPGSTGTLQRLDGRELRLRLRGARRGLRLRIASGRVRPVPDHDGDADLGLALEPAGLVTWLATPGADRGLPSGVRIDGDLELARLLESALRDFDPDWELPFVEVFGGTLGPQIARGFAGALAWARRQAGELAASGAEFLTEEAGVITPRSEIDAFVDAVDRLRDDVERLAARVGRIERGLPRA</sequence>
<dbReference type="Pfam" id="PF02036">
    <property type="entry name" value="SCP2"/>
    <property type="match status" value="1"/>
</dbReference>
<evidence type="ECO:0000259" key="2">
    <source>
        <dbReference type="Pfam" id="PF02036"/>
    </source>
</evidence>
<organism evidence="3 4">
    <name type="scientific">Pseudofulvimonas gallinarii</name>
    <dbReference type="NCBI Taxonomy" id="634155"/>
    <lineage>
        <taxon>Bacteria</taxon>
        <taxon>Pseudomonadati</taxon>
        <taxon>Pseudomonadota</taxon>
        <taxon>Gammaproteobacteria</taxon>
        <taxon>Lysobacterales</taxon>
        <taxon>Rhodanobacteraceae</taxon>
        <taxon>Pseudofulvimonas</taxon>
    </lineage>
</organism>
<comment type="caution">
    <text evidence="3">The sequence shown here is derived from an EMBL/GenBank/DDBJ whole genome shotgun (WGS) entry which is preliminary data.</text>
</comment>
<name>A0A4S3KXT2_9GAMM</name>
<comment type="subcellular location">
    <subcellularLocation>
        <location evidence="1">Cytoplasm</location>
    </subcellularLocation>
</comment>
<reference evidence="3 4" key="1">
    <citation type="submission" date="2019-03" db="EMBL/GenBank/DDBJ databases">
        <title>Genomic Encyclopedia of Type Strains, Phase IV (KMG-IV): sequencing the most valuable type-strain genomes for metagenomic binning, comparative biology and taxonomic classification.</title>
        <authorList>
            <person name="Goeker M."/>
        </authorList>
    </citation>
    <scope>NUCLEOTIDE SEQUENCE [LARGE SCALE GENOMIC DNA]</scope>
    <source>
        <strain evidence="3 4">DSM 21944</strain>
    </source>
</reference>
<gene>
    <name evidence="1" type="primary">ubiJ</name>
    <name evidence="3" type="ORF">EDC25_103111</name>
</gene>
<protein>
    <recommendedName>
        <fullName evidence="1">Ubiquinone biosynthesis accessory factor UbiJ</fullName>
    </recommendedName>
</protein>
<comment type="similarity">
    <text evidence="1">Belongs to the UbiJ family.</text>
</comment>
<comment type="pathway">
    <text evidence="1">Cofactor biosynthesis; ubiquinone biosynthesis.</text>
</comment>
<dbReference type="OrthoDB" id="5965909at2"/>
<dbReference type="RefSeq" id="WP_123522663.1">
    <property type="nucleotide sequence ID" value="NZ_JBHLWF010000007.1"/>
</dbReference>